<organism evidence="1">
    <name type="scientific">Solanum chacoense</name>
    <name type="common">Chaco potato</name>
    <dbReference type="NCBI Taxonomy" id="4108"/>
    <lineage>
        <taxon>Eukaryota</taxon>
        <taxon>Viridiplantae</taxon>
        <taxon>Streptophyta</taxon>
        <taxon>Embryophyta</taxon>
        <taxon>Tracheophyta</taxon>
        <taxon>Spermatophyta</taxon>
        <taxon>Magnoliopsida</taxon>
        <taxon>eudicotyledons</taxon>
        <taxon>Gunneridae</taxon>
        <taxon>Pentapetalae</taxon>
        <taxon>asterids</taxon>
        <taxon>lamiids</taxon>
        <taxon>Solanales</taxon>
        <taxon>Solanaceae</taxon>
        <taxon>Solanoideae</taxon>
        <taxon>Solaneae</taxon>
        <taxon>Solanum</taxon>
    </lineage>
</organism>
<dbReference type="EMBL" id="GEDG01033222">
    <property type="protein sequence ID" value="JAP10379.1"/>
    <property type="molecule type" value="Transcribed_RNA"/>
</dbReference>
<reference evidence="1" key="1">
    <citation type="submission" date="2015-12" db="EMBL/GenBank/DDBJ databases">
        <title>Gene expression during late stages of embryo sac development: a critical building block for successful pollen-pistil interactions.</title>
        <authorList>
            <person name="Liu Y."/>
            <person name="Joly V."/>
            <person name="Sabar M."/>
            <person name="Matton D.P."/>
        </authorList>
    </citation>
    <scope>NUCLEOTIDE SEQUENCE</scope>
</reference>
<dbReference type="PANTHER" id="PTHR46890:SF48">
    <property type="entry name" value="RNA-DIRECTED DNA POLYMERASE"/>
    <property type="match status" value="1"/>
</dbReference>
<sequence>MFESINCTAVTLIPKVENPAKISEYMPISCCSTIYKVISKVITARLKLVMESLVDPNQSAFVPGRALNDNVRVMKL</sequence>
<evidence type="ECO:0000313" key="1">
    <source>
        <dbReference type="EMBL" id="JAP10379.1"/>
    </source>
</evidence>
<accession>A0A0V0GT41</accession>
<protein>
    <submittedName>
        <fullName evidence="1">Putative ovule protein</fullName>
    </submittedName>
</protein>
<dbReference type="PANTHER" id="PTHR46890">
    <property type="entry name" value="NON-LTR RETROLELEMENT REVERSE TRANSCRIPTASE-LIKE PROTEIN-RELATED"/>
    <property type="match status" value="1"/>
</dbReference>
<dbReference type="InterPro" id="IPR052343">
    <property type="entry name" value="Retrotransposon-Effector_Assoc"/>
</dbReference>
<name>A0A0V0GT41_SOLCH</name>
<dbReference type="AlphaFoldDB" id="A0A0V0GT41"/>
<proteinExistence type="predicted"/>